<dbReference type="AlphaFoldDB" id="A0A516TPT9"/>
<feature type="domain" description="Intracellular proteinase inhibitor BsuPI" evidence="1">
    <location>
        <begin position="91"/>
        <end position="179"/>
    </location>
</feature>
<dbReference type="InterPro" id="IPR020481">
    <property type="entry name" value="Intracell_prot_inh_BsuPI"/>
</dbReference>
<dbReference type="STRING" id="1202785.A946_05890"/>
<dbReference type="Pfam" id="PF12690">
    <property type="entry name" value="BsuPI"/>
    <property type="match status" value="1"/>
</dbReference>
<organism evidence="2 3">
    <name type="scientific">Methylacidiphilum kamchatkense Kam1</name>
    <dbReference type="NCBI Taxonomy" id="1202785"/>
    <lineage>
        <taxon>Bacteria</taxon>
        <taxon>Pseudomonadati</taxon>
        <taxon>Verrucomicrobiota</taxon>
        <taxon>Methylacidiphilae</taxon>
        <taxon>Methylacidiphilales</taxon>
        <taxon>Methylacidiphilaceae</taxon>
        <taxon>Methylacidiphilum (ex Ratnadevi et al. 2023)</taxon>
    </lineage>
</organism>
<gene>
    <name evidence="2" type="ORF">kam1_2032</name>
</gene>
<reference evidence="3" key="1">
    <citation type="submission" date="2019-03" db="EMBL/GenBank/DDBJ databases">
        <title>Complete genome of Methylacidiphilum kamchatkense Kam1.</title>
        <authorList>
            <person name="Kruse T."/>
            <person name="Murarilal Ratnadevi C."/>
            <person name="Erikstad H.-A."/>
            <person name="Birkeland N.-K."/>
        </authorList>
    </citation>
    <scope>NUCLEOTIDE SEQUENCE [LARGE SCALE GENOMIC DNA]</scope>
    <source>
        <strain evidence="3">kam1</strain>
    </source>
</reference>
<dbReference type="EMBL" id="CP037899">
    <property type="protein sequence ID" value="QDQ43241.1"/>
    <property type="molecule type" value="Genomic_DNA"/>
</dbReference>
<dbReference type="InterPro" id="IPR038144">
    <property type="entry name" value="IPI"/>
</dbReference>
<evidence type="ECO:0000313" key="3">
    <source>
        <dbReference type="Proteomes" id="UP000315925"/>
    </source>
</evidence>
<accession>A0A516TPT9</accession>
<evidence type="ECO:0000259" key="1">
    <source>
        <dbReference type="Pfam" id="PF12690"/>
    </source>
</evidence>
<evidence type="ECO:0000313" key="2">
    <source>
        <dbReference type="EMBL" id="QDQ43241.1"/>
    </source>
</evidence>
<protein>
    <submittedName>
        <fullName evidence="2">Intracellular proteinase inhibitor BsuPI</fullName>
    </submittedName>
</protein>
<dbReference type="KEGG" id="mkc:kam1_2032"/>
<proteinExistence type="predicted"/>
<name>A0A516TPT9_9BACT</name>
<sequence length="194" mass="22334">MKKKHTMKPQWILIFFLFSSGAYGIDISPSKNTHPDILQAPRKHWSIIPFADPKRIDKANQINFHKIQSTLKVEPNRLSLSSLKDSLTTPSLRVVLTIFNSGRRTYTFKFPDSQRFDFRIRNANNEIIYVWSEDKEFLPMVGTTTLNPNDTLTYSEVVAIEELDQPLQPGTYWIDSILANYPEITSSTTLVVEP</sequence>
<dbReference type="OrthoDB" id="190680at2"/>
<dbReference type="Gene3D" id="2.60.40.2360">
    <property type="entry name" value="Intracellular proteinase inhibitor BsuPI"/>
    <property type="match status" value="1"/>
</dbReference>
<dbReference type="Proteomes" id="UP000315925">
    <property type="component" value="Chromosome"/>
</dbReference>